<name>J9DHZ9_EDHAE</name>
<evidence type="ECO:0000313" key="3">
    <source>
        <dbReference type="Proteomes" id="UP000003163"/>
    </source>
</evidence>
<keyword evidence="1" id="KW-1133">Transmembrane helix</keyword>
<evidence type="ECO:0000313" key="2">
    <source>
        <dbReference type="EMBL" id="EJW02250.1"/>
    </source>
</evidence>
<dbReference type="EMBL" id="AFBI03000081">
    <property type="protein sequence ID" value="EJW02250.1"/>
    <property type="molecule type" value="Genomic_DNA"/>
</dbReference>
<gene>
    <name evidence="2" type="ORF">EDEG_03310</name>
</gene>
<dbReference type="InParanoid" id="J9DHZ9"/>
<dbReference type="AlphaFoldDB" id="J9DHZ9"/>
<accession>J9DHZ9</accession>
<protein>
    <submittedName>
        <fullName evidence="2">Uncharacterized protein</fullName>
    </submittedName>
</protein>
<reference evidence="3" key="2">
    <citation type="submission" date="2015-07" db="EMBL/GenBank/DDBJ databases">
        <title>Contrasting host-pathogen interactions and genome evolution in two generalist and specialist microsporidian pathogens of mosquitoes.</title>
        <authorList>
            <consortium name="The Broad Institute Genomics Platform"/>
            <consortium name="The Broad Institute Genome Sequencing Center for Infectious Disease"/>
            <person name="Cuomo C.A."/>
            <person name="Sanscrainte N.D."/>
            <person name="Goldberg J.M."/>
            <person name="Heiman D."/>
            <person name="Young S."/>
            <person name="Zeng Q."/>
            <person name="Becnel J.J."/>
            <person name="Birren B.W."/>
        </authorList>
    </citation>
    <scope>NUCLEOTIDE SEQUENCE [LARGE SCALE GENOMIC DNA]</scope>
    <source>
        <strain evidence="3">USNM 41457</strain>
    </source>
</reference>
<keyword evidence="1" id="KW-0812">Transmembrane</keyword>
<organism evidence="2 3">
    <name type="scientific">Edhazardia aedis (strain USNM 41457)</name>
    <name type="common">Microsporidian parasite</name>
    <dbReference type="NCBI Taxonomy" id="1003232"/>
    <lineage>
        <taxon>Eukaryota</taxon>
        <taxon>Fungi</taxon>
        <taxon>Fungi incertae sedis</taxon>
        <taxon>Microsporidia</taxon>
        <taxon>Edhazardia</taxon>
    </lineage>
</organism>
<comment type="caution">
    <text evidence="2">The sequence shown here is derived from an EMBL/GenBank/DDBJ whole genome shotgun (WGS) entry which is preliminary data.</text>
</comment>
<proteinExistence type="predicted"/>
<dbReference type="HOGENOM" id="CLU_2209993_0_0_1"/>
<sequence>MLVIQNKDTILKDNLDTSNMFYIFCKYGYISGELYFNSIEICVIMENIIVNSIFCRKKIRKCWMDIDYNCEKTKLKLKMVFYAFLFKTNFFYNFFLVFLNQSSKSIF</sequence>
<keyword evidence="1" id="KW-0472">Membrane</keyword>
<feature type="transmembrane region" description="Helical" evidence="1">
    <location>
        <begin position="79"/>
        <end position="99"/>
    </location>
</feature>
<dbReference type="Proteomes" id="UP000003163">
    <property type="component" value="Unassembled WGS sequence"/>
</dbReference>
<keyword evidence="3" id="KW-1185">Reference proteome</keyword>
<dbReference type="VEuPathDB" id="MicrosporidiaDB:EDEG_03310"/>
<evidence type="ECO:0000256" key="1">
    <source>
        <dbReference type="SAM" id="Phobius"/>
    </source>
</evidence>
<reference evidence="2 3" key="1">
    <citation type="submission" date="2011-08" db="EMBL/GenBank/DDBJ databases">
        <authorList>
            <person name="Liu Z.J."/>
            <person name="Shi F.L."/>
            <person name="Lu J.Q."/>
            <person name="Li M."/>
            <person name="Wang Z.L."/>
        </authorList>
    </citation>
    <scope>NUCLEOTIDE SEQUENCE [LARGE SCALE GENOMIC DNA]</scope>
    <source>
        <strain evidence="2 3">USNM 41457</strain>
    </source>
</reference>